<dbReference type="EMBL" id="BSXS01007758">
    <property type="protein sequence ID" value="GME90146.1"/>
    <property type="molecule type" value="Genomic_DNA"/>
</dbReference>
<proteinExistence type="predicted"/>
<evidence type="ECO:0000313" key="1">
    <source>
        <dbReference type="EMBL" id="GME90146.1"/>
    </source>
</evidence>
<dbReference type="Proteomes" id="UP001165064">
    <property type="component" value="Unassembled WGS sequence"/>
</dbReference>
<name>A0ACB5TKK6_AMBMO</name>
<reference evidence="1" key="1">
    <citation type="submission" date="2023-04" db="EMBL/GenBank/DDBJ databases">
        <title>Ambrosiozyma monospora NBRC 10751.</title>
        <authorList>
            <person name="Ichikawa N."/>
            <person name="Sato H."/>
            <person name="Tonouchi N."/>
        </authorList>
    </citation>
    <scope>NUCLEOTIDE SEQUENCE</scope>
    <source>
        <strain evidence="1">NBRC 10751</strain>
    </source>
</reference>
<evidence type="ECO:0000313" key="2">
    <source>
        <dbReference type="Proteomes" id="UP001165064"/>
    </source>
</evidence>
<keyword evidence="2" id="KW-1185">Reference proteome</keyword>
<protein>
    <submittedName>
        <fullName evidence="1">Unnamed protein product</fullName>
    </submittedName>
</protein>
<comment type="caution">
    <text evidence="1">The sequence shown here is derived from an EMBL/GenBank/DDBJ whole genome shotgun (WGS) entry which is preliminary data.</text>
</comment>
<organism evidence="1 2">
    <name type="scientific">Ambrosiozyma monospora</name>
    <name type="common">Yeast</name>
    <name type="synonym">Endomycopsis monosporus</name>
    <dbReference type="NCBI Taxonomy" id="43982"/>
    <lineage>
        <taxon>Eukaryota</taxon>
        <taxon>Fungi</taxon>
        <taxon>Dikarya</taxon>
        <taxon>Ascomycota</taxon>
        <taxon>Saccharomycotina</taxon>
        <taxon>Pichiomycetes</taxon>
        <taxon>Pichiales</taxon>
        <taxon>Pichiaceae</taxon>
        <taxon>Ambrosiozyma</taxon>
    </lineage>
</organism>
<gene>
    <name evidence="1" type="ORF">Amon02_000864800</name>
</gene>
<sequence length="225" mass="25241">MCNGMKTENPFVTEMLQVFVNKLTDDKSSEVRGNAAYGVGIVIEYANTDVSAAYPSILQSLSKLLNKADKEVLKTEDGDDETKEVIHRTFANACGCVARMALKNEAAVPLDAILPTLLDHLPLETGFEENKPIFELILKLYQANNEVIVTATPKLVEIFDYVFLKEIEKEKLITESTLGREENIERLNQFDSEESKQKVIEFLKFLESKYNGLVSSKEVLKTVIA</sequence>
<accession>A0ACB5TKK6</accession>